<accession>A0A0B4GAV4</accession>
<dbReference type="EMBL" id="AZNH01000050">
    <property type="protein sequence ID" value="KID83955.1"/>
    <property type="molecule type" value="Genomic_DNA"/>
</dbReference>
<evidence type="ECO:0000313" key="1">
    <source>
        <dbReference type="EMBL" id="KID83955.1"/>
    </source>
</evidence>
<dbReference type="AlphaFoldDB" id="A0A0B4GAV4"/>
<proteinExistence type="predicted"/>
<reference evidence="1 2" key="1">
    <citation type="journal article" date="2014" name="Proc. Natl. Acad. Sci. U.S.A.">
        <title>Trajectory and genomic determinants of fungal-pathogen speciation and host adaptation.</title>
        <authorList>
            <person name="Hu X."/>
            <person name="Xiao G."/>
            <person name="Zheng P."/>
            <person name="Shang Y."/>
            <person name="Su Y."/>
            <person name="Zhang X."/>
            <person name="Liu X."/>
            <person name="Zhan S."/>
            <person name="St Leger R.J."/>
            <person name="Wang C."/>
        </authorList>
    </citation>
    <scope>NUCLEOTIDE SEQUENCE [LARGE SCALE GENOMIC DNA]</scope>
    <source>
        <strain evidence="1 2">ARSEF 977</strain>
    </source>
</reference>
<keyword evidence="2" id="KW-1185">Reference proteome</keyword>
<sequence length="155" mass="17862">MDEMQILVKRTISSVGAKDDNKLFPTEILYPEDFFPMANSKQQALVDRFVGDLEAYLGIKATKMSIADQWRQCPPDEANGKTTEEFLDNAAYNPFYYNGYHEFDDFRKDERGAEVTKEMKDKSMEDVEVYRRWFKANVLCATQNGGTSAIMHAME</sequence>
<name>A0A0B4GAV4_METGA</name>
<comment type="caution">
    <text evidence="1">The sequence shown here is derived from an EMBL/GenBank/DDBJ whole genome shotgun (WGS) entry which is preliminary data.</text>
</comment>
<evidence type="ECO:0000313" key="2">
    <source>
        <dbReference type="Proteomes" id="UP000031192"/>
    </source>
</evidence>
<protein>
    <submittedName>
        <fullName evidence="1">Uncharacterized protein</fullName>
    </submittedName>
</protein>
<dbReference type="Proteomes" id="UP000031192">
    <property type="component" value="Unassembled WGS sequence"/>
</dbReference>
<dbReference type="HOGENOM" id="CLU_1695915_0_0_1"/>
<organism evidence="1 2">
    <name type="scientific">Metarhizium guizhouense (strain ARSEF 977)</name>
    <dbReference type="NCBI Taxonomy" id="1276136"/>
    <lineage>
        <taxon>Eukaryota</taxon>
        <taxon>Fungi</taxon>
        <taxon>Dikarya</taxon>
        <taxon>Ascomycota</taxon>
        <taxon>Pezizomycotina</taxon>
        <taxon>Sordariomycetes</taxon>
        <taxon>Hypocreomycetidae</taxon>
        <taxon>Hypocreales</taxon>
        <taxon>Clavicipitaceae</taxon>
        <taxon>Metarhizium</taxon>
    </lineage>
</organism>
<gene>
    <name evidence="1" type="ORF">MGU_08827</name>
</gene>